<dbReference type="EMBL" id="CP089279">
    <property type="protein sequence ID" value="USP81271.1"/>
    <property type="molecule type" value="Genomic_DNA"/>
</dbReference>
<protein>
    <recommendedName>
        <fullName evidence="1">Heterokaryon incompatibility domain-containing protein</fullName>
    </recommendedName>
</protein>
<name>A0A9Q8ZFQ3_CURCL</name>
<feature type="domain" description="Heterokaryon incompatibility" evidence="1">
    <location>
        <begin position="194"/>
        <end position="346"/>
    </location>
</feature>
<organism evidence="2 3">
    <name type="scientific">Curvularia clavata</name>
    <dbReference type="NCBI Taxonomy" id="95742"/>
    <lineage>
        <taxon>Eukaryota</taxon>
        <taxon>Fungi</taxon>
        <taxon>Dikarya</taxon>
        <taxon>Ascomycota</taxon>
        <taxon>Pezizomycotina</taxon>
        <taxon>Dothideomycetes</taxon>
        <taxon>Pleosporomycetidae</taxon>
        <taxon>Pleosporales</taxon>
        <taxon>Pleosporineae</taxon>
        <taxon>Pleosporaceae</taxon>
        <taxon>Curvularia</taxon>
    </lineage>
</organism>
<evidence type="ECO:0000313" key="3">
    <source>
        <dbReference type="Proteomes" id="UP001056012"/>
    </source>
</evidence>
<dbReference type="Pfam" id="PF06985">
    <property type="entry name" value="HET"/>
    <property type="match status" value="1"/>
</dbReference>
<sequence length="677" mass="77100">MVNPYARTALRHLHNGVDGGDLCVPCQKAFDDGKLAGLARIGTPTWLNDGFREYGDGETLPEPIFYCDCCRHILRNREFQRRQGRPQDAPPISENFTGEFDGFISSVFLHDDHLNLKEYDASLRGFRPEKSEYSRTVRHHWADVDMIKSWLYDCENNHGSKCSEHRQSVPETESLLLLDVVDDCLVVGNFSYRYFALSYVWGDSKQFLTLVENYDQLRKPGSVSTQQLTQTIRDSMNFVKSLGERYLWIDTMCIIQNDAANKANALAQMCSIYSCAVATIVALSGDSADAGLPGIPPTARNTTATFIEPGLHLVERSFLERMLTNHNYDHVDVECIYNIRAWTFQERLLSNRSIYFLSEQVYFHCKKHLTCEDRYVSDDTLFYTLEKMRVTSAERKAKAIRYGTYSPLDEFCWYEDIIKEYTAKMMRYPDDILNAFTGIQTELGRMFDWSFVAGLPVSLLDVALLWTPMTTVKRRVIASPQPSWSWSGWIGRVGYADLVRPGHRPMSSLFKPLATHNLNSSMPGKLVLECMSVPCTALEFVKVPKQLMDPFGSRQTTEDSYFIFDRAKRRCGVLIGLDEYDALCSSPEDFRFLSLSAWKSNNSLATNGPVIAYLLEDGTYPDEELYDKTLHDVEWCTCNVMLVRSVGTAAYERVAVGQIHKDVLSEAGETQGTFIVQ</sequence>
<dbReference type="AlphaFoldDB" id="A0A9Q8ZFQ3"/>
<evidence type="ECO:0000313" key="2">
    <source>
        <dbReference type="EMBL" id="USP81271.1"/>
    </source>
</evidence>
<dbReference type="VEuPathDB" id="FungiDB:yc1106_08545"/>
<dbReference type="PANTHER" id="PTHR33112">
    <property type="entry name" value="DOMAIN PROTEIN, PUTATIVE-RELATED"/>
    <property type="match status" value="1"/>
</dbReference>
<accession>A0A9Q8ZFQ3</accession>
<keyword evidence="3" id="KW-1185">Reference proteome</keyword>
<evidence type="ECO:0000259" key="1">
    <source>
        <dbReference type="Pfam" id="PF06985"/>
    </source>
</evidence>
<dbReference type="PANTHER" id="PTHR33112:SF12">
    <property type="entry name" value="HETEROKARYON INCOMPATIBILITY DOMAIN-CONTAINING PROTEIN"/>
    <property type="match status" value="1"/>
</dbReference>
<proteinExistence type="predicted"/>
<dbReference type="OrthoDB" id="3670118at2759"/>
<dbReference type="InterPro" id="IPR010730">
    <property type="entry name" value="HET"/>
</dbReference>
<gene>
    <name evidence="2" type="ORF">yc1106_08545</name>
</gene>
<dbReference type="Proteomes" id="UP001056012">
    <property type="component" value="Chromosome 6"/>
</dbReference>
<reference evidence="2" key="1">
    <citation type="submission" date="2021-12" db="EMBL/GenBank/DDBJ databases">
        <title>Curvularia clavata genome.</title>
        <authorList>
            <person name="Cao Y."/>
        </authorList>
    </citation>
    <scope>NUCLEOTIDE SEQUENCE</scope>
    <source>
        <strain evidence="2">Yc1106</strain>
    </source>
</reference>